<sequence length="113" mass="12214">MSAERDRQIDAARQVESRLRAQVMEAQEDARKREETLVADAAAAGRAADGLRREIASLRHGLSAATSEANRYTADSALDVFGECVERYQAVAQAADGHANDAVTLDQAWPVSD</sequence>
<dbReference type="AlphaFoldDB" id="A0ABD4SPN1"/>
<dbReference type="EMBL" id="JAJAXM010000010">
    <property type="protein sequence ID" value="MCG9025685.1"/>
    <property type="molecule type" value="Genomic_DNA"/>
</dbReference>
<dbReference type="Proteomes" id="UP001200247">
    <property type="component" value="Unassembled WGS sequence"/>
</dbReference>
<evidence type="ECO:0000313" key="2">
    <source>
        <dbReference type="Proteomes" id="UP001200247"/>
    </source>
</evidence>
<organism evidence="1 2">
    <name type="scientific">Laribacter hongkongensis</name>
    <dbReference type="NCBI Taxonomy" id="168471"/>
    <lineage>
        <taxon>Bacteria</taxon>
        <taxon>Pseudomonadati</taxon>
        <taxon>Pseudomonadota</taxon>
        <taxon>Betaproteobacteria</taxon>
        <taxon>Neisseriales</taxon>
        <taxon>Aquaspirillaceae</taxon>
        <taxon>Laribacter</taxon>
    </lineage>
</organism>
<name>A0ABD4SPN1_9NEIS</name>
<gene>
    <name evidence="1" type="ORF">LH440_07170</name>
</gene>
<proteinExistence type="predicted"/>
<reference evidence="1 2" key="1">
    <citation type="submission" date="2021-10" db="EMBL/GenBank/DDBJ databases">
        <title>Whole-genome sequencing analysis of Laribacter hongkongensis: virulence gene profiles, carbohydrate-active enzyme prediction, and antimicrobial resistance characterization.</title>
        <authorList>
            <person name="Yuan P."/>
            <person name="Zhan Y."/>
            <person name="Chen D."/>
        </authorList>
    </citation>
    <scope>NUCLEOTIDE SEQUENCE [LARGE SCALE GENOMIC DNA]</scope>
    <source>
        <strain evidence="1 2">W67</strain>
    </source>
</reference>
<comment type="caution">
    <text evidence="1">The sequence shown here is derived from an EMBL/GenBank/DDBJ whole genome shotgun (WGS) entry which is preliminary data.</text>
</comment>
<accession>A0ABD4SPN1</accession>
<dbReference type="RefSeq" id="WP_239893867.1">
    <property type="nucleotide sequence ID" value="NZ_JAJAXM010000010.1"/>
</dbReference>
<protein>
    <submittedName>
        <fullName evidence="1">Uncharacterized protein</fullName>
    </submittedName>
</protein>
<evidence type="ECO:0000313" key="1">
    <source>
        <dbReference type="EMBL" id="MCG9025685.1"/>
    </source>
</evidence>